<accession>A0A084W4M6</accession>
<dbReference type="EMBL" id="KE525299">
    <property type="protein sequence ID" value="KFB45170.1"/>
    <property type="molecule type" value="Genomic_DNA"/>
</dbReference>
<keyword evidence="1" id="KW-0472">Membrane</keyword>
<evidence type="ECO:0000313" key="2">
    <source>
        <dbReference type="EMBL" id="KFB45170.1"/>
    </source>
</evidence>
<keyword evidence="1" id="KW-1133">Transmembrane helix</keyword>
<organism evidence="2">
    <name type="scientific">Anopheles sinensis</name>
    <name type="common">Mosquito</name>
    <dbReference type="NCBI Taxonomy" id="74873"/>
    <lineage>
        <taxon>Eukaryota</taxon>
        <taxon>Metazoa</taxon>
        <taxon>Ecdysozoa</taxon>
        <taxon>Arthropoda</taxon>
        <taxon>Hexapoda</taxon>
        <taxon>Insecta</taxon>
        <taxon>Pterygota</taxon>
        <taxon>Neoptera</taxon>
        <taxon>Endopterygota</taxon>
        <taxon>Diptera</taxon>
        <taxon>Nematocera</taxon>
        <taxon>Culicoidea</taxon>
        <taxon>Culicidae</taxon>
        <taxon>Anophelinae</taxon>
        <taxon>Anopheles</taxon>
    </lineage>
</organism>
<reference evidence="3" key="2">
    <citation type="submission" date="2020-05" db="UniProtKB">
        <authorList>
            <consortium name="EnsemblMetazoa"/>
        </authorList>
    </citation>
    <scope>IDENTIFICATION</scope>
</reference>
<keyword evidence="4" id="KW-1185">Reference proteome</keyword>
<evidence type="ECO:0000313" key="3">
    <source>
        <dbReference type="EnsemblMetazoa" id="ASIC013128-PA"/>
    </source>
</evidence>
<reference evidence="2 4" key="1">
    <citation type="journal article" date="2014" name="BMC Genomics">
        <title>Genome sequence of Anopheles sinensis provides insight into genetics basis of mosquito competence for malaria parasites.</title>
        <authorList>
            <person name="Zhou D."/>
            <person name="Zhang D."/>
            <person name="Ding G."/>
            <person name="Shi L."/>
            <person name="Hou Q."/>
            <person name="Ye Y."/>
            <person name="Xu Y."/>
            <person name="Zhou H."/>
            <person name="Xiong C."/>
            <person name="Li S."/>
            <person name="Yu J."/>
            <person name="Hong S."/>
            <person name="Yu X."/>
            <person name="Zou P."/>
            <person name="Chen C."/>
            <person name="Chang X."/>
            <person name="Wang W."/>
            <person name="Lv Y."/>
            <person name="Sun Y."/>
            <person name="Ma L."/>
            <person name="Shen B."/>
            <person name="Zhu C."/>
        </authorList>
    </citation>
    <scope>NUCLEOTIDE SEQUENCE [LARGE SCALE GENOMIC DNA]</scope>
</reference>
<gene>
    <name evidence="2" type="ORF">ZHAS_00013128</name>
</gene>
<dbReference type="VEuPathDB" id="VectorBase:ASIC013128"/>
<dbReference type="Proteomes" id="UP000030765">
    <property type="component" value="Unassembled WGS sequence"/>
</dbReference>
<name>A0A084W4M6_ANOSI</name>
<evidence type="ECO:0000313" key="4">
    <source>
        <dbReference type="Proteomes" id="UP000030765"/>
    </source>
</evidence>
<sequence>MCLTVASIDHSIIRIMEEAHPRRQKRRDTSLQIEGSSFTELIIAHACSEESQPCADVIGKSAAFLGETRAVNHRMIVTNVTSFVPKQEEANLVPLVLVYVRRTRRTRTCLSASQAKRSICLMKLLQPLISQHFAIANMFTFFRERTAPLFLSLAVWLVVISILLLAIMHRKTNRRHYSTQRPPASWQDTARWCSPISPLS</sequence>
<evidence type="ECO:0000256" key="1">
    <source>
        <dbReference type="SAM" id="Phobius"/>
    </source>
</evidence>
<proteinExistence type="predicted"/>
<protein>
    <submittedName>
        <fullName evidence="2 3">Impaired sucrose induction 1-like protein</fullName>
    </submittedName>
</protein>
<keyword evidence="1" id="KW-0812">Transmembrane</keyword>
<dbReference type="EMBL" id="ATLV01020346">
    <property type="status" value="NOT_ANNOTATED_CDS"/>
    <property type="molecule type" value="Genomic_DNA"/>
</dbReference>
<dbReference type="EnsemblMetazoa" id="ASIC013128-RA">
    <property type="protein sequence ID" value="ASIC013128-PA"/>
    <property type="gene ID" value="ASIC013128"/>
</dbReference>
<feature type="transmembrane region" description="Helical" evidence="1">
    <location>
        <begin position="148"/>
        <end position="168"/>
    </location>
</feature>
<dbReference type="AlphaFoldDB" id="A0A084W4M6"/>